<dbReference type="Gene3D" id="3.40.50.720">
    <property type="entry name" value="NAD(P)-binding Rossmann-like Domain"/>
    <property type="match status" value="1"/>
</dbReference>
<dbReference type="InterPro" id="IPR051729">
    <property type="entry name" value="Opine/Lysopine_DH"/>
</dbReference>
<reference evidence="2 3" key="1">
    <citation type="journal article" date="2023" name="Sci. Data">
        <title>Genome assembly of the Korean intertidal mud-creeper Batillaria attramentaria.</title>
        <authorList>
            <person name="Patra A.K."/>
            <person name="Ho P.T."/>
            <person name="Jun S."/>
            <person name="Lee S.J."/>
            <person name="Kim Y."/>
            <person name="Won Y.J."/>
        </authorList>
    </citation>
    <scope>NUCLEOTIDE SEQUENCE [LARGE SCALE GENOMIC DNA]</scope>
    <source>
        <strain evidence="2">Wonlab-2016</strain>
    </source>
</reference>
<keyword evidence="3" id="KW-1185">Reference proteome</keyword>
<dbReference type="InterPro" id="IPR036291">
    <property type="entry name" value="NAD(P)-bd_dom_sf"/>
</dbReference>
<dbReference type="Pfam" id="PF02317">
    <property type="entry name" value="Octopine_DH"/>
    <property type="match status" value="1"/>
</dbReference>
<dbReference type="Proteomes" id="UP001519460">
    <property type="component" value="Unassembled WGS sequence"/>
</dbReference>
<evidence type="ECO:0000313" key="2">
    <source>
        <dbReference type="EMBL" id="KAK7485699.1"/>
    </source>
</evidence>
<gene>
    <name evidence="2" type="ORF">BaRGS_00023000</name>
</gene>
<evidence type="ECO:0000259" key="1">
    <source>
        <dbReference type="Pfam" id="PF02317"/>
    </source>
</evidence>
<organism evidence="2 3">
    <name type="scientific">Batillaria attramentaria</name>
    <dbReference type="NCBI Taxonomy" id="370345"/>
    <lineage>
        <taxon>Eukaryota</taxon>
        <taxon>Metazoa</taxon>
        <taxon>Spiralia</taxon>
        <taxon>Lophotrochozoa</taxon>
        <taxon>Mollusca</taxon>
        <taxon>Gastropoda</taxon>
        <taxon>Caenogastropoda</taxon>
        <taxon>Sorbeoconcha</taxon>
        <taxon>Cerithioidea</taxon>
        <taxon>Batillariidae</taxon>
        <taxon>Batillaria</taxon>
    </lineage>
</organism>
<dbReference type="PANTHER" id="PTHR38015">
    <property type="entry name" value="BLR6086 PROTEIN"/>
    <property type="match status" value="1"/>
</dbReference>
<sequence>MDDRLTVCICGGGNGAHVLAGLTATHAQTEARVLTLFEKEAADWTASMKDNDFIVTRKNKDGGLVRLKAKPAFVTNDPSKAVLGADVIILCVPAFAHEQYFEAISPFVKRDAAIIGLPGQPGFEFQCFDILKDRARTCAVLNYESLPWACRIAEFGKRVDILGIKDALIGSKVVGRSHLNFDPVTLLQSVLGARPVLELANNYLEIYLMTKGFAHPPLMYAKWKDWDGEPLKDRPLFYQGIDEYAASCLCSVSAEIVATARAIGRLRPDLGMDGVEHLERLLHPMKATDDGRWVPDFNNRYLSEDVPYGLAVTKGLAELAGVATPVTDEVLAWCQEKLGKEFIVGSELKGKDVRDTRAPQAYGYRTLDDLAAIL</sequence>
<dbReference type="EMBL" id="JACVVK020000190">
    <property type="protein sequence ID" value="KAK7485699.1"/>
    <property type="molecule type" value="Genomic_DNA"/>
</dbReference>
<dbReference type="SUPFAM" id="SSF51735">
    <property type="entry name" value="NAD(P)-binding Rossmann-fold domains"/>
    <property type="match status" value="1"/>
</dbReference>
<dbReference type="Gene3D" id="1.10.1040.10">
    <property type="entry name" value="N-(1-d-carboxylethyl)-l-norvaline Dehydrogenase, domain 2"/>
    <property type="match status" value="2"/>
</dbReference>
<dbReference type="InterPro" id="IPR003421">
    <property type="entry name" value="Opine_DH"/>
</dbReference>
<comment type="caution">
    <text evidence="2">The sequence shown here is derived from an EMBL/GenBank/DDBJ whole genome shotgun (WGS) entry which is preliminary data.</text>
</comment>
<dbReference type="AlphaFoldDB" id="A0ABD0KF13"/>
<evidence type="ECO:0000313" key="3">
    <source>
        <dbReference type="Proteomes" id="UP001519460"/>
    </source>
</evidence>
<dbReference type="PANTHER" id="PTHR38015:SF1">
    <property type="entry name" value="OPINE DEHYDROGENASE DOMAIN-CONTAINING PROTEIN"/>
    <property type="match status" value="1"/>
</dbReference>
<dbReference type="SUPFAM" id="SSF48179">
    <property type="entry name" value="6-phosphogluconate dehydrogenase C-terminal domain-like"/>
    <property type="match status" value="1"/>
</dbReference>
<protein>
    <recommendedName>
        <fullName evidence="1">Opine dehydrogenase domain-containing protein</fullName>
    </recommendedName>
</protein>
<dbReference type="InterPro" id="IPR013328">
    <property type="entry name" value="6PGD_dom2"/>
</dbReference>
<dbReference type="InterPro" id="IPR008927">
    <property type="entry name" value="6-PGluconate_DH-like_C_sf"/>
</dbReference>
<feature type="domain" description="Opine dehydrogenase" evidence="1">
    <location>
        <begin position="200"/>
        <end position="336"/>
    </location>
</feature>
<accession>A0ABD0KF13</accession>
<name>A0ABD0KF13_9CAEN</name>
<proteinExistence type="predicted"/>